<name>W9IJ65_FUSOX</name>
<evidence type="ECO:0000256" key="1">
    <source>
        <dbReference type="SAM" id="Phobius"/>
    </source>
</evidence>
<evidence type="ECO:0000313" key="3">
    <source>
        <dbReference type="Proteomes" id="UP000030753"/>
    </source>
</evidence>
<keyword evidence="1" id="KW-0472">Membrane</keyword>
<dbReference type="HOGENOM" id="CLU_3143081_0_0_1"/>
<evidence type="ECO:0000313" key="2">
    <source>
        <dbReference type="EMBL" id="EWY92546.1"/>
    </source>
</evidence>
<gene>
    <name evidence="2" type="ORF">FOYG_06090</name>
</gene>
<accession>W9IJ65</accession>
<sequence>MSTEVIVTIVYSTLGLVVSCVGLFFAYKLYQSKKWPRVRKAFRWMNPFS</sequence>
<keyword evidence="1" id="KW-0812">Transmembrane</keyword>
<dbReference type="AlphaFoldDB" id="W9IJ65"/>
<proteinExistence type="predicted"/>
<organism evidence="2 3">
    <name type="scientific">Fusarium oxysporum NRRL 32931</name>
    <dbReference type="NCBI Taxonomy" id="660029"/>
    <lineage>
        <taxon>Eukaryota</taxon>
        <taxon>Fungi</taxon>
        <taxon>Dikarya</taxon>
        <taxon>Ascomycota</taxon>
        <taxon>Pezizomycotina</taxon>
        <taxon>Sordariomycetes</taxon>
        <taxon>Hypocreomycetidae</taxon>
        <taxon>Hypocreales</taxon>
        <taxon>Nectriaceae</taxon>
        <taxon>Fusarium</taxon>
        <taxon>Fusarium oxysporum species complex</taxon>
    </lineage>
</organism>
<reference evidence="2 3" key="1">
    <citation type="submission" date="2011-06" db="EMBL/GenBank/DDBJ databases">
        <title>The Genome Sequence of Fusarium oxysporum FOSC 3-a.</title>
        <authorList>
            <consortium name="The Broad Institute Genome Sequencing Platform"/>
            <person name="Ma L.-J."/>
            <person name="Gale L.R."/>
            <person name="Schwartz D.C."/>
            <person name="Zhou S."/>
            <person name="Corby-Kistler H."/>
            <person name="Young S.K."/>
            <person name="Zeng Q."/>
            <person name="Gargeya S."/>
            <person name="Fitzgerald M."/>
            <person name="Haas B."/>
            <person name="Abouelleil A."/>
            <person name="Alvarado L."/>
            <person name="Arachchi H.M."/>
            <person name="Berlin A."/>
            <person name="Brown A."/>
            <person name="Chapman S.B."/>
            <person name="Chen Z."/>
            <person name="Dunbar C."/>
            <person name="Freedman E."/>
            <person name="Gearin G."/>
            <person name="Gellesch M."/>
            <person name="Goldberg J."/>
            <person name="Griggs A."/>
            <person name="Gujja S."/>
            <person name="Heiman D."/>
            <person name="Howarth C."/>
            <person name="Larson L."/>
            <person name="Lui A."/>
            <person name="MacDonald P.J.P."/>
            <person name="Mehta T."/>
            <person name="Montmayeur A."/>
            <person name="Murphy C."/>
            <person name="Neiman D."/>
            <person name="Pearson M."/>
            <person name="Priest M."/>
            <person name="Roberts A."/>
            <person name="Saif S."/>
            <person name="Shea T."/>
            <person name="Shenoy N."/>
            <person name="Sisk P."/>
            <person name="Stolte C."/>
            <person name="Sykes S."/>
            <person name="Wortman J."/>
            <person name="Nusbaum C."/>
            <person name="Birren B."/>
        </authorList>
    </citation>
    <scope>NUCLEOTIDE SEQUENCE [LARGE SCALE GENOMIC DNA]</scope>
    <source>
        <strain evidence="3">FOSC 3-a</strain>
    </source>
</reference>
<protein>
    <submittedName>
        <fullName evidence="2">Uncharacterized protein</fullName>
    </submittedName>
</protein>
<dbReference type="Proteomes" id="UP000030753">
    <property type="component" value="Unassembled WGS sequence"/>
</dbReference>
<keyword evidence="1" id="KW-1133">Transmembrane helix</keyword>
<dbReference type="EMBL" id="JH717842">
    <property type="protein sequence ID" value="EWY92546.1"/>
    <property type="molecule type" value="Genomic_DNA"/>
</dbReference>
<feature type="transmembrane region" description="Helical" evidence="1">
    <location>
        <begin position="6"/>
        <end position="30"/>
    </location>
</feature>